<protein>
    <submittedName>
        <fullName evidence="1">Uncharacterized protein</fullName>
    </submittedName>
</protein>
<gene>
    <name evidence="1" type="ORF">ZEAMMB73_Zm00001d037917</name>
</gene>
<sequence>MARSSSIHCSIVLAPTSASVYSFRPVNGTRTILQCAPKRNPQFRTIVYLLFESCLDL</sequence>
<accession>A0A1D6M1S6</accession>
<organism evidence="1">
    <name type="scientific">Zea mays</name>
    <name type="common">Maize</name>
    <dbReference type="NCBI Taxonomy" id="4577"/>
    <lineage>
        <taxon>Eukaryota</taxon>
        <taxon>Viridiplantae</taxon>
        <taxon>Streptophyta</taxon>
        <taxon>Embryophyta</taxon>
        <taxon>Tracheophyta</taxon>
        <taxon>Spermatophyta</taxon>
        <taxon>Magnoliopsida</taxon>
        <taxon>Liliopsida</taxon>
        <taxon>Poales</taxon>
        <taxon>Poaceae</taxon>
        <taxon>PACMAD clade</taxon>
        <taxon>Panicoideae</taxon>
        <taxon>Andropogonodae</taxon>
        <taxon>Andropogoneae</taxon>
        <taxon>Tripsacinae</taxon>
        <taxon>Zea</taxon>
    </lineage>
</organism>
<dbReference type="AlphaFoldDB" id="A0A1D6M1S6"/>
<dbReference type="EMBL" id="CM000782">
    <property type="protein sequence ID" value="AQK85194.1"/>
    <property type="molecule type" value="Genomic_DNA"/>
</dbReference>
<proteinExistence type="predicted"/>
<name>A0A1D6M1S6_MAIZE</name>
<evidence type="ECO:0000313" key="1">
    <source>
        <dbReference type="EMBL" id="AQK85194.1"/>
    </source>
</evidence>
<feature type="non-terminal residue" evidence="1">
    <location>
        <position position="57"/>
    </location>
</feature>
<reference evidence="1" key="1">
    <citation type="submission" date="2015-12" db="EMBL/GenBank/DDBJ databases">
        <title>Update maize B73 reference genome by single molecule sequencing technologies.</title>
        <authorList>
            <consortium name="Maize Genome Sequencing Project"/>
            <person name="Ware D."/>
        </authorList>
    </citation>
    <scope>NUCLEOTIDE SEQUENCE</scope>
    <source>
        <tissue evidence="1">Seedling</tissue>
    </source>
</reference>